<feature type="compositionally biased region" description="Polar residues" evidence="7">
    <location>
        <begin position="671"/>
        <end position="680"/>
    </location>
</feature>
<evidence type="ECO:0000256" key="7">
    <source>
        <dbReference type="SAM" id="MobiDB-lite"/>
    </source>
</evidence>
<dbReference type="PANTHER" id="PTHR13497:SF3">
    <property type="entry name" value="HISTONE DEACETYLASE COMPLEX SUBUNIT SAP130"/>
    <property type="match status" value="1"/>
</dbReference>
<keyword evidence="3" id="KW-0678">Repressor</keyword>
<accession>A0A8C4NK16</accession>
<keyword evidence="6" id="KW-0539">Nucleus</keyword>
<organism evidence="9 10">
    <name type="scientific">Eptatretus burgeri</name>
    <name type="common">Inshore hagfish</name>
    <dbReference type="NCBI Taxonomy" id="7764"/>
    <lineage>
        <taxon>Eukaryota</taxon>
        <taxon>Metazoa</taxon>
        <taxon>Chordata</taxon>
        <taxon>Craniata</taxon>
        <taxon>Vertebrata</taxon>
        <taxon>Cyclostomata</taxon>
        <taxon>Myxini</taxon>
        <taxon>Myxiniformes</taxon>
        <taxon>Myxinidae</taxon>
        <taxon>Eptatretinae</taxon>
        <taxon>Eptatretus</taxon>
    </lineage>
</organism>
<dbReference type="GeneTree" id="ENSGT00440000037733"/>
<evidence type="ECO:0000259" key="8">
    <source>
        <dbReference type="Pfam" id="PF16014"/>
    </source>
</evidence>
<dbReference type="PANTHER" id="PTHR13497">
    <property type="entry name" value="HISTONE DEACETYLASE COMPLEX SUBUNIT SAP130"/>
    <property type="match status" value="1"/>
</dbReference>
<reference evidence="9" key="2">
    <citation type="submission" date="2025-09" db="UniProtKB">
        <authorList>
            <consortium name="Ensembl"/>
        </authorList>
    </citation>
    <scope>IDENTIFICATION</scope>
</reference>
<feature type="compositionally biased region" description="Low complexity" evidence="7">
    <location>
        <begin position="537"/>
        <end position="547"/>
    </location>
</feature>
<comment type="similarity">
    <text evidence="2">Belongs to the SAP130 family.</text>
</comment>
<evidence type="ECO:0000256" key="6">
    <source>
        <dbReference type="ARBA" id="ARBA00023242"/>
    </source>
</evidence>
<dbReference type="InterPro" id="IPR024137">
    <property type="entry name" value="His_deAcase_cplx_SAP130"/>
</dbReference>
<feature type="domain" description="Histone deacetylase complex subunit SAP130 C-terminal" evidence="8">
    <location>
        <begin position="1120"/>
        <end position="1155"/>
    </location>
</feature>
<reference evidence="9" key="1">
    <citation type="submission" date="2025-08" db="UniProtKB">
        <authorList>
            <consortium name="Ensembl"/>
        </authorList>
    </citation>
    <scope>IDENTIFICATION</scope>
</reference>
<proteinExistence type="inferred from homology"/>
<comment type="subcellular location">
    <subcellularLocation>
        <location evidence="1">Nucleus</location>
    </subcellularLocation>
</comment>
<keyword evidence="4" id="KW-0805">Transcription regulation</keyword>
<protein>
    <submittedName>
        <fullName evidence="9">Sin3A-associated protein a</fullName>
    </submittedName>
</protein>
<evidence type="ECO:0000313" key="10">
    <source>
        <dbReference type="Proteomes" id="UP000694388"/>
    </source>
</evidence>
<feature type="compositionally biased region" description="Polar residues" evidence="7">
    <location>
        <begin position="715"/>
        <end position="732"/>
    </location>
</feature>
<evidence type="ECO:0000256" key="3">
    <source>
        <dbReference type="ARBA" id="ARBA00022491"/>
    </source>
</evidence>
<feature type="domain" description="Histone deacetylase complex subunit SAP130 C-terminal" evidence="8">
    <location>
        <begin position="727"/>
        <end position="1093"/>
    </location>
</feature>
<feature type="region of interest" description="Disordered" evidence="7">
    <location>
        <begin position="536"/>
        <end position="588"/>
    </location>
</feature>
<evidence type="ECO:0000313" key="9">
    <source>
        <dbReference type="Ensembl" id="ENSEBUP00000003641.1"/>
    </source>
</evidence>
<sequence>MSSHMFPTGRTSPMGTGPASQTSNSPLLGSGPGKLEDLIASPRDAMMMTLRPELSAHVQSQSQLQSQLQMQPQPLHGTSFREEKTETFSVRGFPQVQPGQVLPIRAVSPAAPSNQQVLPSSSHTTTIQFPPTTISLSASAPSSFLPHLSSSPAIVGVCPTGAGPHMPSSAPPLAPHPFPGSVVALATTHAPGPMTPIHQSAPPSAHLPPLGAPLSHLSQHASVPAVVTPPLPPTAHLLQPPVNVTTVTGMTHQLSHHATPTAHFQAAIITEAVAKTAKLPLPTRPIAPAPATLPTHPGVQAKMPSHVTVPVTDVSPTPPGPFIPVATISGQQGQPGVSHHQIASMQIICSSVPSGHISHLPRGAAVAAAISAPKGVTTTVLRSPVTPMHQSRIAMTGGGSSTGSGTIAAGLGGLRNPAPTITTATVSHGSAESIGRSSLAASAVGVGIQPQVQSGLEPLVRFPIPSHSNPGLSKLQLQALPQKTLLGPPIAVTVAPIQGGCSTGLTPVVSQAGTSTPHAIHSQPASVPTIPVAKVIPQQQQQQQQQPPRLPLDFPPDRPGSFLTLPGAHRSSPNPATASGTVTMDGRGDGRTVPILSYYHTTQYPTLTLGYPISGHHYAPITTSVTAVRPLASQSTVSAIAGMGGVGGTPAMRINPVLVSMDPSRSFPPLSASTASTPANQGPPESKPTGVVLAESVAAGMCPSSFAVTSPSSSGHNPNTPGSGQVQASSPRPSILRRKTASEGSAVRKTLIPTDTSSPRGDGARGSGSPRPLSEVAMPPDVHTALAFHPASDVTTFHTDISLSSLRQPTQHPLQISSATTAPGSLSVTMVPAAAAPTSASVLAGLGTLGFCAGGTMGSGMGPGVVASSAMVTGIVLPEIKVKQEQPEGVDGMVLGAPPSSTRSGLLPALCSTGGEIPAGTSPRKKPRKQQHVVSAPEESEMLEGNSTDDEEKGSRAVQTIKYEKLMPPKEYVDEEGVRYVPVKLRPPVTLLSQYRNPWKAAFHHFQCYPDVRVKEEKKASLQDMAAQKGLVSKVQGWKVQLCASQLMQLVNLENEVYEKMSSLQEGIMPQKKKGGGDEELHKVYELIQVTLKCLALPIPCYALQNVYSPQPFLSFCPHQGNLQRCKLVMDQITEARESMMRVLDHKEHVLKLLNKSGNARRGSKRKEKA</sequence>
<dbReference type="GO" id="GO:0070822">
    <property type="term" value="C:Sin3-type complex"/>
    <property type="evidence" value="ECO:0007669"/>
    <property type="project" value="TreeGrafter"/>
</dbReference>
<feature type="region of interest" description="Disordered" evidence="7">
    <location>
        <begin position="184"/>
        <end position="215"/>
    </location>
</feature>
<feature type="compositionally biased region" description="Acidic residues" evidence="7">
    <location>
        <begin position="938"/>
        <end position="952"/>
    </location>
</feature>
<evidence type="ECO:0000256" key="4">
    <source>
        <dbReference type="ARBA" id="ARBA00023015"/>
    </source>
</evidence>
<evidence type="ECO:0000256" key="1">
    <source>
        <dbReference type="ARBA" id="ARBA00004123"/>
    </source>
</evidence>
<evidence type="ECO:0000256" key="5">
    <source>
        <dbReference type="ARBA" id="ARBA00023163"/>
    </source>
</evidence>
<dbReference type="GO" id="GO:0000122">
    <property type="term" value="P:negative regulation of transcription by RNA polymerase II"/>
    <property type="evidence" value="ECO:0007669"/>
    <property type="project" value="TreeGrafter"/>
</dbReference>
<feature type="region of interest" description="Disordered" evidence="7">
    <location>
        <begin position="665"/>
        <end position="689"/>
    </location>
</feature>
<feature type="region of interest" description="Disordered" evidence="7">
    <location>
        <begin position="708"/>
        <end position="775"/>
    </location>
</feature>
<feature type="region of interest" description="Disordered" evidence="7">
    <location>
        <begin position="911"/>
        <end position="956"/>
    </location>
</feature>
<dbReference type="Proteomes" id="UP000694388">
    <property type="component" value="Unplaced"/>
</dbReference>
<keyword evidence="5" id="KW-0804">Transcription</keyword>
<feature type="compositionally biased region" description="Polar residues" evidence="7">
    <location>
        <begin position="571"/>
        <end position="582"/>
    </location>
</feature>
<dbReference type="Pfam" id="PF16014">
    <property type="entry name" value="SAP130_C"/>
    <property type="match status" value="2"/>
</dbReference>
<evidence type="ECO:0000256" key="2">
    <source>
        <dbReference type="ARBA" id="ARBA00007859"/>
    </source>
</evidence>
<dbReference type="Ensembl" id="ENSEBUT00000004021.1">
    <property type="protein sequence ID" value="ENSEBUP00000003641.1"/>
    <property type="gene ID" value="ENSEBUG00000002629.1"/>
</dbReference>
<feature type="region of interest" description="Disordered" evidence="7">
    <location>
        <begin position="1"/>
        <end position="37"/>
    </location>
</feature>
<dbReference type="InterPro" id="IPR031963">
    <property type="entry name" value="SAP130_C"/>
</dbReference>
<dbReference type="AlphaFoldDB" id="A0A8C4NK16"/>
<keyword evidence="10" id="KW-1185">Reference proteome</keyword>
<feature type="compositionally biased region" description="Pro residues" evidence="7">
    <location>
        <begin position="548"/>
        <end position="558"/>
    </location>
</feature>
<feature type="compositionally biased region" description="Polar residues" evidence="7">
    <location>
        <begin position="1"/>
        <end position="27"/>
    </location>
</feature>
<name>A0A8C4NK16_EPTBU</name>